<feature type="transmembrane region" description="Helical" evidence="7">
    <location>
        <begin position="306"/>
        <end position="322"/>
    </location>
</feature>
<comment type="similarity">
    <text evidence="2">Belongs to the peptidase A22B family.</text>
</comment>
<gene>
    <name evidence="9" type="ORF">OXX778_LOCUS3809</name>
</gene>
<feature type="transmembrane region" description="Helical" evidence="7">
    <location>
        <begin position="226"/>
        <end position="249"/>
    </location>
</feature>
<evidence type="ECO:0000313" key="9">
    <source>
        <dbReference type="EMBL" id="CAF0749050.1"/>
    </source>
</evidence>
<evidence type="ECO:0000256" key="5">
    <source>
        <dbReference type="ARBA" id="ARBA00022989"/>
    </source>
</evidence>
<dbReference type="Proteomes" id="UP000663879">
    <property type="component" value="Unassembled WGS sequence"/>
</dbReference>
<feature type="transmembrane region" description="Helical" evidence="7">
    <location>
        <begin position="499"/>
        <end position="520"/>
    </location>
</feature>
<keyword evidence="8" id="KW-0732">Signal</keyword>
<dbReference type="GO" id="GO:0042500">
    <property type="term" value="F:aspartic endopeptidase activity, intramembrane cleaving"/>
    <property type="evidence" value="ECO:0007669"/>
    <property type="project" value="InterPro"/>
</dbReference>
<dbReference type="GO" id="GO:0098553">
    <property type="term" value="C:lumenal side of endoplasmic reticulum membrane"/>
    <property type="evidence" value="ECO:0007669"/>
    <property type="project" value="TreeGrafter"/>
</dbReference>
<feature type="transmembrane region" description="Helical" evidence="7">
    <location>
        <begin position="440"/>
        <end position="461"/>
    </location>
</feature>
<evidence type="ECO:0000256" key="4">
    <source>
        <dbReference type="ARBA" id="ARBA00022801"/>
    </source>
</evidence>
<evidence type="ECO:0000256" key="2">
    <source>
        <dbReference type="ARBA" id="ARBA00006859"/>
    </source>
</evidence>
<keyword evidence="10" id="KW-1185">Reference proteome</keyword>
<keyword evidence="4" id="KW-0378">Hydrolase</keyword>
<protein>
    <submittedName>
        <fullName evidence="9">Uncharacterized protein</fullName>
    </submittedName>
</protein>
<evidence type="ECO:0000256" key="6">
    <source>
        <dbReference type="ARBA" id="ARBA00023136"/>
    </source>
</evidence>
<dbReference type="PANTHER" id="PTHR12174:SF103">
    <property type="entry name" value="INTRAMEMBRANE PROTEASE (IMPAS) FAMILY"/>
    <property type="match status" value="1"/>
</dbReference>
<feature type="transmembrane region" description="Helical" evidence="7">
    <location>
        <begin position="328"/>
        <end position="346"/>
    </location>
</feature>
<sequence>MFNLGLVFMLISFFLNVNSELVRIEIVNDKKTDLSYEICGLYRSYSLGKNFKSAYGLKYMSNYDLCQGLTTENDNLDYNAVFVTVKNLSCSTNNMLSSIQDDLAGLAILSTNGPFFLGPNFTEYTIPFIFVPSDKGDGIRQFISDNQSFNSYTISLKLGSAKFDWSIVVLLVSAVLIIIVESLWNFYKFKKDLIKKVSGTRVNTTPSSRVNGKIDQFFEKIKQKDYFVSVSFIIFFCIVLGGLSALAYFFYNTMVWILSVVFACVASNCWYNIGCDIMDKIKLLDCKVPTFDLPFLKFLNVEIRKLVWFGACLALSMVWLGFRNHYWAWILLDILLISLVYISLSYRVFSSYLMLIVFLILITIYDIIMILILPKNNEKINQMTSIAFGIHTSFESFHENSNNYNIVNFGRSHSTNYMPFFLTIPNISPEKRLCNSLYTYPYTFLGIGDIILPGFSLNYAIIYDRCKKTKIPLYFIFNLIACCIGYFFVGLIVSFVDEILPAMLIVSPLMILSSLIIAFIKKEIKPFLMGSKIKQFVENYGKDSTANF</sequence>
<dbReference type="GO" id="GO:0098554">
    <property type="term" value="C:cytoplasmic side of endoplasmic reticulum membrane"/>
    <property type="evidence" value="ECO:0007669"/>
    <property type="project" value="TreeGrafter"/>
</dbReference>
<keyword evidence="3 7" id="KW-0812">Transmembrane</keyword>
<dbReference type="OrthoDB" id="29661at2759"/>
<dbReference type="Pfam" id="PF04258">
    <property type="entry name" value="Peptidase_A22B"/>
    <property type="match status" value="1"/>
</dbReference>
<dbReference type="EMBL" id="CAJNOC010000351">
    <property type="protein sequence ID" value="CAF0749050.1"/>
    <property type="molecule type" value="Genomic_DNA"/>
</dbReference>
<comment type="caution">
    <text evidence="9">The sequence shown here is derived from an EMBL/GenBank/DDBJ whole genome shotgun (WGS) entry which is preliminary data.</text>
</comment>
<keyword evidence="6 7" id="KW-0472">Membrane</keyword>
<feature type="transmembrane region" description="Helical" evidence="7">
    <location>
        <begin position="255"/>
        <end position="273"/>
    </location>
</feature>
<feature type="transmembrane region" description="Helical" evidence="7">
    <location>
        <begin position="353"/>
        <end position="373"/>
    </location>
</feature>
<dbReference type="AlphaFoldDB" id="A0A813PDS9"/>
<dbReference type="PANTHER" id="PTHR12174">
    <property type="entry name" value="SIGNAL PEPTIDE PEPTIDASE"/>
    <property type="match status" value="1"/>
</dbReference>
<organism evidence="9 10">
    <name type="scientific">Brachionus calyciflorus</name>
    <dbReference type="NCBI Taxonomy" id="104777"/>
    <lineage>
        <taxon>Eukaryota</taxon>
        <taxon>Metazoa</taxon>
        <taxon>Spiralia</taxon>
        <taxon>Gnathifera</taxon>
        <taxon>Rotifera</taxon>
        <taxon>Eurotatoria</taxon>
        <taxon>Monogononta</taxon>
        <taxon>Pseudotrocha</taxon>
        <taxon>Ploima</taxon>
        <taxon>Brachionidae</taxon>
        <taxon>Brachionus</taxon>
    </lineage>
</organism>
<evidence type="ECO:0000256" key="8">
    <source>
        <dbReference type="SAM" id="SignalP"/>
    </source>
</evidence>
<accession>A0A813PDS9</accession>
<dbReference type="GO" id="GO:0033619">
    <property type="term" value="P:membrane protein proteolysis"/>
    <property type="evidence" value="ECO:0007669"/>
    <property type="project" value="TreeGrafter"/>
</dbReference>
<evidence type="ECO:0000256" key="7">
    <source>
        <dbReference type="SAM" id="Phobius"/>
    </source>
</evidence>
<dbReference type="InterPro" id="IPR007369">
    <property type="entry name" value="Peptidase_A22B_SPP"/>
</dbReference>
<evidence type="ECO:0000256" key="1">
    <source>
        <dbReference type="ARBA" id="ARBA00004127"/>
    </source>
</evidence>
<dbReference type="InterPro" id="IPR006639">
    <property type="entry name" value="Preselin/SPP"/>
</dbReference>
<name>A0A813PDS9_9BILA</name>
<evidence type="ECO:0000256" key="3">
    <source>
        <dbReference type="ARBA" id="ARBA00022692"/>
    </source>
</evidence>
<feature type="transmembrane region" description="Helical" evidence="7">
    <location>
        <begin position="473"/>
        <end position="493"/>
    </location>
</feature>
<reference evidence="9" key="1">
    <citation type="submission" date="2021-02" db="EMBL/GenBank/DDBJ databases">
        <authorList>
            <person name="Nowell W R."/>
        </authorList>
    </citation>
    <scope>NUCLEOTIDE SEQUENCE</scope>
    <source>
        <strain evidence="9">Ploen Becks lab</strain>
    </source>
</reference>
<feature type="transmembrane region" description="Helical" evidence="7">
    <location>
        <begin position="165"/>
        <end position="187"/>
    </location>
</feature>
<feature type="chain" id="PRO_5032714099" evidence="8">
    <location>
        <begin position="20"/>
        <end position="548"/>
    </location>
</feature>
<evidence type="ECO:0000313" key="10">
    <source>
        <dbReference type="Proteomes" id="UP000663879"/>
    </source>
</evidence>
<feature type="signal peptide" evidence="8">
    <location>
        <begin position="1"/>
        <end position="19"/>
    </location>
</feature>
<keyword evidence="5 7" id="KW-1133">Transmembrane helix</keyword>
<dbReference type="GO" id="GO:0030660">
    <property type="term" value="C:Golgi-associated vesicle membrane"/>
    <property type="evidence" value="ECO:0007669"/>
    <property type="project" value="TreeGrafter"/>
</dbReference>
<dbReference type="GO" id="GO:0005765">
    <property type="term" value="C:lysosomal membrane"/>
    <property type="evidence" value="ECO:0007669"/>
    <property type="project" value="TreeGrafter"/>
</dbReference>
<comment type="subcellular location">
    <subcellularLocation>
        <location evidence="1">Endomembrane system</location>
        <topology evidence="1">Multi-pass membrane protein</topology>
    </subcellularLocation>
</comment>
<proteinExistence type="inferred from homology"/>
<dbReference type="SMART" id="SM00730">
    <property type="entry name" value="PSN"/>
    <property type="match status" value="1"/>
</dbReference>